<evidence type="ECO:0000313" key="1">
    <source>
        <dbReference type="EMBL" id="RNL46024.1"/>
    </source>
</evidence>
<sequence>MSEKEKQHPEKTESICKIVYFDEGSVSDYIQIVNCGELSLYTELKEDTAKQADASAEARVSGGFGALKLLFGFNAEASASGSASASFDTSLVAKSIVTNTVLTDFLEIVDVPDNEKSGVRKFEGFRIQAIDNTMSNFALMTPYLSMMRSGQGIPAGDFNIAVDKLDSTLNNAKGYFEFLGKDSEDSQSEEVVFRFNNSVFKNNYKASDLLRMNLTIYAVRVGTCRIEELDINNELHVEGINTTDNPDFPITGDVSSTPSGKNGPPLVMYDVLLAGVQNNG</sequence>
<dbReference type="Pfam" id="PF19952">
    <property type="entry name" value="DUF6414"/>
    <property type="match status" value="1"/>
</dbReference>
<accession>A0A3N0BEW0</accession>
<comment type="caution">
    <text evidence="1">The sequence shown here is derived from an EMBL/GenBank/DDBJ whole genome shotgun (WGS) entry which is preliminary data.</text>
</comment>
<evidence type="ECO:0000313" key="2">
    <source>
        <dbReference type="Proteomes" id="UP000278632"/>
    </source>
</evidence>
<name>A0A3N0BEW0_9ACTN</name>
<organism evidence="1 2">
    <name type="scientific">Paraeggerthella hongkongensis</name>
    <dbReference type="NCBI Taxonomy" id="230658"/>
    <lineage>
        <taxon>Bacteria</taxon>
        <taxon>Bacillati</taxon>
        <taxon>Actinomycetota</taxon>
        <taxon>Coriobacteriia</taxon>
        <taxon>Eggerthellales</taxon>
        <taxon>Eggerthellaceae</taxon>
        <taxon>Paraeggerthella</taxon>
    </lineage>
</organism>
<dbReference type="Proteomes" id="UP000278632">
    <property type="component" value="Unassembled WGS sequence"/>
</dbReference>
<gene>
    <name evidence="1" type="ORF">DMP08_04775</name>
</gene>
<dbReference type="OrthoDB" id="3196366at2"/>
<dbReference type="AlphaFoldDB" id="A0A3N0BEW0"/>
<dbReference type="RefSeq" id="WP_123191830.1">
    <property type="nucleotide sequence ID" value="NZ_QICD01000006.1"/>
</dbReference>
<reference evidence="2" key="1">
    <citation type="submission" date="2018-05" db="EMBL/GenBank/DDBJ databases">
        <title>Genome Sequencing of selected type strains of the family Eggerthellaceae.</title>
        <authorList>
            <person name="Danylec N."/>
            <person name="Stoll D.A."/>
            <person name="Doetsch A."/>
            <person name="Huch M."/>
        </authorList>
    </citation>
    <scope>NUCLEOTIDE SEQUENCE [LARGE SCALE GENOMIC DNA]</scope>
    <source>
        <strain evidence="2">DSM 16106</strain>
    </source>
</reference>
<dbReference type="EMBL" id="QICD01000006">
    <property type="protein sequence ID" value="RNL46024.1"/>
    <property type="molecule type" value="Genomic_DNA"/>
</dbReference>
<protein>
    <submittedName>
        <fullName evidence="1">Uncharacterized protein</fullName>
    </submittedName>
</protein>
<dbReference type="InterPro" id="IPR045633">
    <property type="entry name" value="DUF6414"/>
</dbReference>
<keyword evidence="2" id="KW-1185">Reference proteome</keyword>
<proteinExistence type="predicted"/>